<keyword evidence="1" id="KW-1133">Transmembrane helix</keyword>
<dbReference type="EMBL" id="UOEU01000767">
    <property type="protein sequence ID" value="VAW39856.1"/>
    <property type="molecule type" value="Genomic_DNA"/>
</dbReference>
<dbReference type="SUPFAM" id="SSF117074">
    <property type="entry name" value="Hypothetical protein PA1324"/>
    <property type="match status" value="1"/>
</dbReference>
<accession>A0A3B0W5G8</accession>
<organism evidence="2">
    <name type="scientific">hydrothermal vent metagenome</name>
    <dbReference type="NCBI Taxonomy" id="652676"/>
    <lineage>
        <taxon>unclassified sequences</taxon>
        <taxon>metagenomes</taxon>
        <taxon>ecological metagenomes</taxon>
    </lineage>
</organism>
<evidence type="ECO:0000256" key="1">
    <source>
        <dbReference type="SAM" id="Phobius"/>
    </source>
</evidence>
<reference evidence="2" key="1">
    <citation type="submission" date="2018-06" db="EMBL/GenBank/DDBJ databases">
        <authorList>
            <person name="Zhirakovskaya E."/>
        </authorList>
    </citation>
    <scope>NUCLEOTIDE SEQUENCE</scope>
</reference>
<keyword evidence="1" id="KW-0472">Membrane</keyword>
<dbReference type="Gene3D" id="2.60.40.10">
    <property type="entry name" value="Immunoglobulins"/>
    <property type="match status" value="1"/>
</dbReference>
<gene>
    <name evidence="2" type="ORF">MNBD_CHLOROFLEXI01-1252</name>
</gene>
<dbReference type="InterPro" id="IPR013783">
    <property type="entry name" value="Ig-like_fold"/>
</dbReference>
<name>A0A3B0W5G8_9ZZZZ</name>
<protein>
    <submittedName>
        <fullName evidence="2">Uncharacterized protein</fullName>
    </submittedName>
</protein>
<dbReference type="AlphaFoldDB" id="A0A3B0W5G8"/>
<evidence type="ECO:0000313" key="2">
    <source>
        <dbReference type="EMBL" id="VAW39856.1"/>
    </source>
</evidence>
<keyword evidence="1" id="KW-0812">Transmembrane</keyword>
<feature type="transmembrane region" description="Helical" evidence="1">
    <location>
        <begin position="162"/>
        <end position="181"/>
    </location>
</feature>
<proteinExistence type="predicted"/>
<sequence length="188" mass="19327">MKNQMKRAGLITLLVSGMLLLAMGTVQAQANDTGSISGAVYRDVNGDGRCIDTGVEGEDPVEGITIEFVSSDEATVVTLTTADNGTYGLAAAGESYWRVSAKPDAAKYVVTSENPLFAPVFPADGLVQTGYNFCVSDGTTSAGTNAVIILPESGAAAANNSAVLWITAVLGLVLIGAGIVLEIKRHTT</sequence>